<evidence type="ECO:0000313" key="4">
    <source>
        <dbReference type="Proteomes" id="UP000581135"/>
    </source>
</evidence>
<feature type="signal peptide" evidence="2">
    <location>
        <begin position="1"/>
        <end position="27"/>
    </location>
</feature>
<dbReference type="SUPFAM" id="SSF51126">
    <property type="entry name" value="Pectin lyase-like"/>
    <property type="match status" value="1"/>
</dbReference>
<organism evidence="3 4">
    <name type="scientific">Limibacillus halophilus</name>
    <dbReference type="NCBI Taxonomy" id="1579333"/>
    <lineage>
        <taxon>Bacteria</taxon>
        <taxon>Pseudomonadati</taxon>
        <taxon>Pseudomonadota</taxon>
        <taxon>Alphaproteobacteria</taxon>
        <taxon>Rhodospirillales</taxon>
        <taxon>Rhodovibrionaceae</taxon>
        <taxon>Limibacillus</taxon>
    </lineage>
</organism>
<feature type="compositionally biased region" description="Basic and acidic residues" evidence="1">
    <location>
        <begin position="513"/>
        <end position="531"/>
    </location>
</feature>
<gene>
    <name evidence="3" type="ORF">FHR98_003290</name>
</gene>
<reference evidence="3 4" key="1">
    <citation type="submission" date="2020-08" db="EMBL/GenBank/DDBJ databases">
        <title>Genomic Encyclopedia of Type Strains, Phase III (KMG-III): the genomes of soil and plant-associated and newly described type strains.</title>
        <authorList>
            <person name="Whitman W."/>
        </authorList>
    </citation>
    <scope>NUCLEOTIDE SEQUENCE [LARGE SCALE GENOMIC DNA]</scope>
    <source>
        <strain evidence="3 4">CECT 8803</strain>
    </source>
</reference>
<evidence type="ECO:0000256" key="1">
    <source>
        <dbReference type="SAM" id="MobiDB-lite"/>
    </source>
</evidence>
<accession>A0A839SZE3</accession>
<keyword evidence="4" id="KW-1185">Reference proteome</keyword>
<dbReference type="RefSeq" id="WP_183417800.1">
    <property type="nucleotide sequence ID" value="NZ_JACHXA010000012.1"/>
</dbReference>
<feature type="chain" id="PRO_5032359582" description="Right handed beta helix region" evidence="2">
    <location>
        <begin position="28"/>
        <end position="531"/>
    </location>
</feature>
<evidence type="ECO:0000256" key="2">
    <source>
        <dbReference type="SAM" id="SignalP"/>
    </source>
</evidence>
<evidence type="ECO:0000313" key="3">
    <source>
        <dbReference type="EMBL" id="MBB3066974.1"/>
    </source>
</evidence>
<protein>
    <recommendedName>
        <fullName evidence="5">Right handed beta helix region</fullName>
    </recommendedName>
</protein>
<feature type="region of interest" description="Disordered" evidence="1">
    <location>
        <begin position="512"/>
        <end position="531"/>
    </location>
</feature>
<proteinExistence type="predicted"/>
<keyword evidence="2" id="KW-0732">Signal</keyword>
<sequence>MNWSSKLSAAFLCLAVVVGFLPFGSRAQTASDLDCLACVEGSEVVPGSLNGGSHLENNSIPPWKLIGDIPAAKLRGDIPAAKLRGDIPAAKLRGDIPHWKLRGDIGGDKIADGTIGLADLAPEVISAFTPPPDLPVVEVEVDCAAGEDPQDAIDADTPGQHTIIYILSDCSGAAASFVIRDKSHLTVTAVNPYLPDGFMPTLTGRGVTIRNSTGITLHGLAFNGPSAEGEGVGVNLIDSSALLDAIFVEGYEFGVFASGATVLVGFTPAIRENSESGIWVSGSTLANCIGCYSANNGDAGLRVSDAAIFNDFLSIYGDNGGDGVAVHHGGRYRGDIIDIYNNGFGEGKNGVGLRNVGGDSVTSLARIYDNNHAALSVTQGGRHNALPILPDDIDFYLAYEPGHAFPWPEGPFDRMAIEADHSATVVLNEAMVEGDAQVSHNASLELIGRNTTFLGNAIADGRSFIGFSDGAFPVGDSTLKCQESTFAVCLLEPRDPASFGVASTGRVSAQDLASDRAEALERRGQARPSLD</sequence>
<name>A0A839SZE3_9PROT</name>
<dbReference type="Proteomes" id="UP000581135">
    <property type="component" value="Unassembled WGS sequence"/>
</dbReference>
<comment type="caution">
    <text evidence="3">The sequence shown here is derived from an EMBL/GenBank/DDBJ whole genome shotgun (WGS) entry which is preliminary data.</text>
</comment>
<dbReference type="AlphaFoldDB" id="A0A839SZE3"/>
<evidence type="ECO:0008006" key="5">
    <source>
        <dbReference type="Google" id="ProtNLM"/>
    </source>
</evidence>
<dbReference type="EMBL" id="JACHXA010000012">
    <property type="protein sequence ID" value="MBB3066974.1"/>
    <property type="molecule type" value="Genomic_DNA"/>
</dbReference>
<dbReference type="InterPro" id="IPR011050">
    <property type="entry name" value="Pectin_lyase_fold/virulence"/>
</dbReference>